<evidence type="ECO:0000256" key="5">
    <source>
        <dbReference type="ARBA" id="ARBA00023136"/>
    </source>
</evidence>
<dbReference type="PROSITE" id="PS50850">
    <property type="entry name" value="MFS"/>
    <property type="match status" value="1"/>
</dbReference>
<dbReference type="SUPFAM" id="SSF103473">
    <property type="entry name" value="MFS general substrate transporter"/>
    <property type="match status" value="1"/>
</dbReference>
<feature type="transmembrane region" description="Helical" evidence="6">
    <location>
        <begin position="393"/>
        <end position="416"/>
    </location>
</feature>
<proteinExistence type="predicted"/>
<dbReference type="OrthoDB" id="4139357at2759"/>
<dbReference type="Proteomes" id="UP000604825">
    <property type="component" value="Unassembled WGS sequence"/>
</dbReference>
<dbReference type="PANTHER" id="PTHR23511">
    <property type="entry name" value="SYNAPTIC VESICLE GLYCOPROTEIN 2"/>
    <property type="match status" value="1"/>
</dbReference>
<feature type="transmembrane region" description="Helical" evidence="6">
    <location>
        <begin position="113"/>
        <end position="134"/>
    </location>
</feature>
<comment type="subcellular location">
    <subcellularLocation>
        <location evidence="1">Membrane</location>
        <topology evidence="1">Multi-pass membrane protein</topology>
    </subcellularLocation>
</comment>
<evidence type="ECO:0000313" key="8">
    <source>
        <dbReference type="EMBL" id="CAD6212486.1"/>
    </source>
</evidence>
<dbReference type="Pfam" id="PF00083">
    <property type="entry name" value="Sugar_tr"/>
    <property type="match status" value="2"/>
</dbReference>
<feature type="transmembrane region" description="Helical" evidence="6">
    <location>
        <begin position="290"/>
        <end position="311"/>
    </location>
</feature>
<dbReference type="Gene3D" id="1.20.1250.20">
    <property type="entry name" value="MFS general substrate transporter like domains"/>
    <property type="match status" value="1"/>
</dbReference>
<feature type="transmembrane region" description="Helical" evidence="6">
    <location>
        <begin position="173"/>
        <end position="194"/>
    </location>
</feature>
<feature type="transmembrane region" description="Helical" evidence="6">
    <location>
        <begin position="369"/>
        <end position="387"/>
    </location>
</feature>
<feature type="transmembrane region" description="Helical" evidence="6">
    <location>
        <begin position="60"/>
        <end position="79"/>
    </location>
</feature>
<dbReference type="InterPro" id="IPR020846">
    <property type="entry name" value="MFS_dom"/>
</dbReference>
<feature type="domain" description="Major facilitator superfamily (MFS) profile" evidence="7">
    <location>
        <begin position="22"/>
        <end position="482"/>
    </location>
</feature>
<protein>
    <recommendedName>
        <fullName evidence="7">Major facilitator superfamily (MFS) profile domain-containing protein</fullName>
    </recommendedName>
</protein>
<evidence type="ECO:0000259" key="7">
    <source>
        <dbReference type="PROSITE" id="PS50850"/>
    </source>
</evidence>
<dbReference type="GO" id="GO:0022857">
    <property type="term" value="F:transmembrane transporter activity"/>
    <property type="evidence" value="ECO:0007669"/>
    <property type="project" value="InterPro"/>
</dbReference>
<keyword evidence="3 6" id="KW-0812">Transmembrane</keyword>
<feature type="transmembrane region" description="Helical" evidence="6">
    <location>
        <begin position="344"/>
        <end position="362"/>
    </location>
</feature>
<dbReference type="PANTHER" id="PTHR23511:SF5">
    <property type="entry name" value="MAJOR FACILITATOR-TYPE TRANSPORTER HXNZ-RELATED"/>
    <property type="match status" value="1"/>
</dbReference>
<evidence type="ECO:0000256" key="1">
    <source>
        <dbReference type="ARBA" id="ARBA00004141"/>
    </source>
</evidence>
<gene>
    <name evidence="8" type="ORF">NCGR_LOCUS8268</name>
</gene>
<dbReference type="FunFam" id="1.20.1250.20:FF:000232">
    <property type="entry name" value="Organic cation/carnitine transporter 7"/>
    <property type="match status" value="1"/>
</dbReference>
<feature type="transmembrane region" description="Helical" evidence="6">
    <location>
        <begin position="428"/>
        <end position="447"/>
    </location>
</feature>
<sequence>METYTTDDALTAMGFGKFQALVLVYAGTGWLADSMELMLLSFVGPLVRLQWNVSPQHESLLSSVVFTGMLLGACSWGYISDKYGRRTALLFSIILTAGAGFISALSPNYISLLALRFLVGIGVGGTHVFSSWFLEFVPAKNRGAWMIVFSAFWTFGTIFEASLAWVVLSRLSWRWLLAFTALPCFVLLLFFVLAPESPRYLCVQNRISDATLVLERMSKTNRVALPPGALTYHKETQLVNHNGDALTSQNGHLPVRESDCTTMDNNAMTMSSISGSGGIAALRKLFSRKLLRSTLLIWFVWFANSFAYYGLVLLTSQLSDANRRCTSAQKSQAHQKSSNLYKDVFITSLAEFPGLVISAIIVDWFGRKATMWILLFGCCGFLGPLAVHQKESLTTALLFGARACGMGSSTVLCLYAPEVYPTSARSTGVGIATAIGKIGGIVCPLIAVGMLRSCHQMEAVLVFELVLGLAGVACILFPVETKGREMK</sequence>
<dbReference type="AlphaFoldDB" id="A0A811MND7"/>
<feature type="transmembrane region" description="Helical" evidence="6">
    <location>
        <begin position="459"/>
        <end position="479"/>
    </location>
</feature>
<evidence type="ECO:0000256" key="6">
    <source>
        <dbReference type="SAM" id="Phobius"/>
    </source>
</evidence>
<evidence type="ECO:0000256" key="4">
    <source>
        <dbReference type="ARBA" id="ARBA00022989"/>
    </source>
</evidence>
<evidence type="ECO:0000313" key="9">
    <source>
        <dbReference type="Proteomes" id="UP000604825"/>
    </source>
</evidence>
<feature type="transmembrane region" description="Helical" evidence="6">
    <location>
        <begin position="20"/>
        <end position="40"/>
    </location>
</feature>
<feature type="transmembrane region" description="Helical" evidence="6">
    <location>
        <begin position="146"/>
        <end position="167"/>
    </location>
</feature>
<organism evidence="8 9">
    <name type="scientific">Miscanthus lutarioriparius</name>
    <dbReference type="NCBI Taxonomy" id="422564"/>
    <lineage>
        <taxon>Eukaryota</taxon>
        <taxon>Viridiplantae</taxon>
        <taxon>Streptophyta</taxon>
        <taxon>Embryophyta</taxon>
        <taxon>Tracheophyta</taxon>
        <taxon>Spermatophyta</taxon>
        <taxon>Magnoliopsida</taxon>
        <taxon>Liliopsida</taxon>
        <taxon>Poales</taxon>
        <taxon>Poaceae</taxon>
        <taxon>PACMAD clade</taxon>
        <taxon>Panicoideae</taxon>
        <taxon>Andropogonodae</taxon>
        <taxon>Andropogoneae</taxon>
        <taxon>Saccharinae</taxon>
        <taxon>Miscanthus</taxon>
    </lineage>
</organism>
<keyword evidence="2" id="KW-0813">Transport</keyword>
<keyword evidence="4 6" id="KW-1133">Transmembrane helix</keyword>
<comment type="caution">
    <text evidence="8">The sequence shown here is derived from an EMBL/GenBank/DDBJ whole genome shotgun (WGS) entry which is preliminary data.</text>
</comment>
<dbReference type="EMBL" id="CAJGYO010000002">
    <property type="protein sequence ID" value="CAD6212486.1"/>
    <property type="molecule type" value="Genomic_DNA"/>
</dbReference>
<name>A0A811MND7_9POAL</name>
<feature type="transmembrane region" description="Helical" evidence="6">
    <location>
        <begin position="88"/>
        <end position="107"/>
    </location>
</feature>
<dbReference type="GO" id="GO:0016020">
    <property type="term" value="C:membrane"/>
    <property type="evidence" value="ECO:0007669"/>
    <property type="project" value="UniProtKB-SubCell"/>
</dbReference>
<reference evidence="8" key="1">
    <citation type="submission" date="2020-10" db="EMBL/GenBank/DDBJ databases">
        <authorList>
            <person name="Han B."/>
            <person name="Lu T."/>
            <person name="Zhao Q."/>
            <person name="Huang X."/>
            <person name="Zhao Y."/>
        </authorList>
    </citation>
    <scope>NUCLEOTIDE SEQUENCE</scope>
</reference>
<keyword evidence="9" id="KW-1185">Reference proteome</keyword>
<dbReference type="InterPro" id="IPR036259">
    <property type="entry name" value="MFS_trans_sf"/>
</dbReference>
<evidence type="ECO:0000256" key="2">
    <source>
        <dbReference type="ARBA" id="ARBA00022448"/>
    </source>
</evidence>
<keyword evidence="5 6" id="KW-0472">Membrane</keyword>
<dbReference type="InterPro" id="IPR005828">
    <property type="entry name" value="MFS_sugar_transport-like"/>
</dbReference>
<accession>A0A811MND7</accession>
<evidence type="ECO:0000256" key="3">
    <source>
        <dbReference type="ARBA" id="ARBA00022692"/>
    </source>
</evidence>